<dbReference type="InterPro" id="IPR013078">
    <property type="entry name" value="His_Pase_superF_clade-1"/>
</dbReference>
<organism evidence="5 6">
    <name type="scientific">Aedoeadaptatus coxii</name>
    <dbReference type="NCBI Taxonomy" id="755172"/>
    <lineage>
        <taxon>Bacteria</taxon>
        <taxon>Bacillati</taxon>
        <taxon>Bacillota</taxon>
        <taxon>Tissierellia</taxon>
        <taxon>Tissierellales</taxon>
        <taxon>Peptoniphilaceae</taxon>
        <taxon>Aedoeadaptatus</taxon>
    </lineage>
</organism>
<evidence type="ECO:0000313" key="6">
    <source>
        <dbReference type="Proteomes" id="UP000070442"/>
    </source>
</evidence>
<feature type="binding site" evidence="4">
    <location>
        <begin position="7"/>
        <end position="14"/>
    </location>
    <ligand>
        <name>substrate</name>
    </ligand>
</feature>
<dbReference type="RefSeq" id="WP_068367396.1">
    <property type="nucleotide sequence ID" value="NZ_CAUPGT010000008.1"/>
</dbReference>
<dbReference type="PANTHER" id="PTHR48100">
    <property type="entry name" value="BROAD-SPECIFICITY PHOSPHATASE YOR283W-RELATED"/>
    <property type="match status" value="1"/>
</dbReference>
<dbReference type="OrthoDB" id="9781415at2"/>
<dbReference type="InterPro" id="IPR001345">
    <property type="entry name" value="PG/BPGM_mutase_AS"/>
</dbReference>
<feature type="active site" description="Tele-phosphohistidine intermediate" evidence="3">
    <location>
        <position position="8"/>
    </location>
</feature>
<dbReference type="Pfam" id="PF00300">
    <property type="entry name" value="His_Phos_1"/>
    <property type="match status" value="1"/>
</dbReference>
<reference evidence="6" key="1">
    <citation type="submission" date="2016-01" db="EMBL/GenBank/DDBJ databases">
        <authorList>
            <person name="Mitreva M."/>
            <person name="Pepin K.H."/>
            <person name="Mihindukulasuriya K.A."/>
            <person name="Fulton R."/>
            <person name="Fronick C."/>
            <person name="O'Laughlin M."/>
            <person name="Miner T."/>
            <person name="Herter B."/>
            <person name="Rosa B.A."/>
            <person name="Cordes M."/>
            <person name="Tomlinson C."/>
            <person name="Wollam A."/>
            <person name="Palsikar V.B."/>
            <person name="Mardis E.R."/>
            <person name="Wilson R.K."/>
        </authorList>
    </citation>
    <scope>NUCLEOTIDE SEQUENCE [LARGE SCALE GENOMIC DNA]</scope>
    <source>
        <strain evidence="6">DNF00729</strain>
    </source>
</reference>
<dbReference type="PROSITE" id="PS00175">
    <property type="entry name" value="PG_MUTASE"/>
    <property type="match status" value="1"/>
</dbReference>
<sequence length="200" mass="22980">MKLYILRHGETEWNREDRVQGRMDSPLTKKGLEDIAMMAHRLSHIPIDICYTSDLPRAKKTAEGLINNRKIPIIEEEALRELPLGSWEGKLFKDIQNDPNSVVYFQTPDQFHLPGLENFHDLYKGMGEFIQRLESEPKEHILIVAHGVSIRALLNVLEGVPVARFWHRPIAKSMGLTIASCEKGKWQVLQRADQKDGLSY</sequence>
<proteinExistence type="predicted"/>
<dbReference type="PATRIC" id="fig|755172.3.peg.724"/>
<feature type="active site" description="Proton donor/acceptor" evidence="3">
    <location>
        <position position="81"/>
    </location>
</feature>
<dbReference type="SUPFAM" id="SSF53254">
    <property type="entry name" value="Phosphoglycerate mutase-like"/>
    <property type="match status" value="1"/>
</dbReference>
<dbReference type="InterPro" id="IPR029033">
    <property type="entry name" value="His_PPase_superfam"/>
</dbReference>
<dbReference type="EMBL" id="LSDG01000023">
    <property type="protein sequence ID" value="KXB67029.1"/>
    <property type="molecule type" value="Genomic_DNA"/>
</dbReference>
<dbReference type="Gene3D" id="3.40.50.1240">
    <property type="entry name" value="Phosphoglycerate mutase-like"/>
    <property type="match status" value="1"/>
</dbReference>
<evidence type="ECO:0000313" key="5">
    <source>
        <dbReference type="EMBL" id="KXB67029.1"/>
    </source>
</evidence>
<evidence type="ECO:0000256" key="1">
    <source>
        <dbReference type="ARBA" id="ARBA00023152"/>
    </source>
</evidence>
<dbReference type="GO" id="GO:0005737">
    <property type="term" value="C:cytoplasm"/>
    <property type="evidence" value="ECO:0007669"/>
    <property type="project" value="TreeGrafter"/>
</dbReference>
<comment type="caution">
    <text evidence="5">The sequence shown here is derived from an EMBL/GenBank/DDBJ whole genome shotgun (WGS) entry which is preliminary data.</text>
</comment>
<dbReference type="PANTHER" id="PTHR48100:SF1">
    <property type="entry name" value="HISTIDINE PHOSPHATASE FAMILY PROTEIN-RELATED"/>
    <property type="match status" value="1"/>
</dbReference>
<evidence type="ECO:0000256" key="3">
    <source>
        <dbReference type="PIRSR" id="PIRSR613078-1"/>
    </source>
</evidence>
<name>A0A134AH54_9FIRM</name>
<dbReference type="STRING" id="755172.HMPREF1863_00755"/>
<feature type="binding site" evidence="4">
    <location>
        <position position="57"/>
    </location>
    <ligand>
        <name>substrate</name>
    </ligand>
</feature>
<accession>A0A134AH54</accession>
<keyword evidence="6" id="KW-1185">Reference proteome</keyword>
<evidence type="ECO:0000256" key="2">
    <source>
        <dbReference type="ARBA" id="ARBA00023235"/>
    </source>
</evidence>
<dbReference type="GO" id="GO:0016791">
    <property type="term" value="F:phosphatase activity"/>
    <property type="evidence" value="ECO:0007669"/>
    <property type="project" value="TreeGrafter"/>
</dbReference>
<gene>
    <name evidence="5" type="ORF">HMPREF1863_00755</name>
</gene>
<dbReference type="CDD" id="cd07067">
    <property type="entry name" value="HP_PGM_like"/>
    <property type="match status" value="1"/>
</dbReference>
<dbReference type="AlphaFoldDB" id="A0A134AH54"/>
<evidence type="ECO:0000256" key="4">
    <source>
        <dbReference type="PIRSR" id="PIRSR613078-2"/>
    </source>
</evidence>
<dbReference type="Proteomes" id="UP000070442">
    <property type="component" value="Unassembled WGS sequence"/>
</dbReference>
<dbReference type="InterPro" id="IPR050275">
    <property type="entry name" value="PGM_Phosphatase"/>
</dbReference>
<protein>
    <submittedName>
        <fullName evidence="5">Phosphoglycerate mutase family protein</fullName>
    </submittedName>
</protein>
<dbReference type="SMART" id="SM00855">
    <property type="entry name" value="PGAM"/>
    <property type="match status" value="1"/>
</dbReference>
<keyword evidence="2" id="KW-0413">Isomerase</keyword>
<keyword evidence="1" id="KW-0324">Glycolysis</keyword>